<comment type="caution">
    <text evidence="6">The sequence shown here is derived from an EMBL/GenBank/DDBJ whole genome shotgun (WGS) entry which is preliminary data.</text>
</comment>
<proteinExistence type="predicted"/>
<comment type="subcellular location">
    <subcellularLocation>
        <location evidence="1">Endomembrane system</location>
        <topology evidence="1">Multi-pass membrane protein</topology>
    </subcellularLocation>
</comment>
<dbReference type="Proteomes" id="UP000030481">
    <property type="component" value="Unassembled WGS sequence"/>
</dbReference>
<evidence type="ECO:0000256" key="3">
    <source>
        <dbReference type="ARBA" id="ARBA00022989"/>
    </source>
</evidence>
<dbReference type="InterPro" id="IPR010652">
    <property type="entry name" value="DUF1232"/>
</dbReference>
<reference evidence="7" key="1">
    <citation type="journal article" date="2014" name="Sci. Data">
        <title>Genomes of diverse isolates of the marine cyanobacterium Prochlorococcus.</title>
        <authorList>
            <person name="Biller S."/>
            <person name="Berube P."/>
            <person name="Thompson J."/>
            <person name="Kelly L."/>
            <person name="Roggensack S."/>
            <person name="Awad L."/>
            <person name="Roache-Johnson K."/>
            <person name="Ding H."/>
            <person name="Giovannoni S.J."/>
            <person name="Moore L.R."/>
            <person name="Chisholm S.W."/>
        </authorList>
    </citation>
    <scope>NUCLEOTIDE SEQUENCE [LARGE SCALE GENOMIC DNA]</scope>
</reference>
<dbReference type="RefSeq" id="WP_032517732.1">
    <property type="nucleotide sequence ID" value="NZ_JNAR01000016.1"/>
</dbReference>
<dbReference type="EMBL" id="JNAR01000016">
    <property type="protein sequence ID" value="KGG07401.1"/>
    <property type="molecule type" value="Genomic_DNA"/>
</dbReference>
<evidence type="ECO:0000256" key="2">
    <source>
        <dbReference type="ARBA" id="ARBA00022692"/>
    </source>
</evidence>
<evidence type="ECO:0000259" key="5">
    <source>
        <dbReference type="Pfam" id="PF06803"/>
    </source>
</evidence>
<gene>
    <name evidence="6" type="ORF">EV01_1739</name>
</gene>
<sequence>MKENYKNQEKIYDAEVLESSTFDENIIIKILIKAGRTIAKPALEVLEMALDPYTPAQVRVSLMAALAYLIMPFDLFPDFMPLVGFSDDFVALTAVLSIWGKYMTPSIRARAENKLNKIFPFY</sequence>
<dbReference type="Pfam" id="PF06803">
    <property type="entry name" value="DUF1232"/>
    <property type="match status" value="1"/>
</dbReference>
<evidence type="ECO:0000313" key="6">
    <source>
        <dbReference type="EMBL" id="KGG07401.1"/>
    </source>
</evidence>
<keyword evidence="4" id="KW-0472">Membrane</keyword>
<evidence type="ECO:0000313" key="7">
    <source>
        <dbReference type="Proteomes" id="UP000030481"/>
    </source>
</evidence>
<dbReference type="AlphaFoldDB" id="A0A0A2B0L8"/>
<protein>
    <recommendedName>
        <fullName evidence="5">DUF1232 domain-containing protein</fullName>
    </recommendedName>
</protein>
<dbReference type="InterPro" id="IPR016983">
    <property type="entry name" value="UCP031804"/>
</dbReference>
<keyword evidence="2" id="KW-0812">Transmembrane</keyword>
<evidence type="ECO:0000256" key="4">
    <source>
        <dbReference type="ARBA" id="ARBA00023136"/>
    </source>
</evidence>
<keyword evidence="3" id="KW-1133">Transmembrane helix</keyword>
<evidence type="ECO:0000256" key="1">
    <source>
        <dbReference type="ARBA" id="ARBA00004127"/>
    </source>
</evidence>
<dbReference type="GO" id="GO:0012505">
    <property type="term" value="C:endomembrane system"/>
    <property type="evidence" value="ECO:0007669"/>
    <property type="project" value="UniProtKB-SubCell"/>
</dbReference>
<organism evidence="6 7">
    <name type="scientific">Prochlorococcus marinus str. MIT 9401</name>
    <dbReference type="NCBI Taxonomy" id="167551"/>
    <lineage>
        <taxon>Bacteria</taxon>
        <taxon>Bacillati</taxon>
        <taxon>Cyanobacteriota</taxon>
        <taxon>Cyanophyceae</taxon>
        <taxon>Synechococcales</taxon>
        <taxon>Prochlorococcaceae</taxon>
        <taxon>Prochlorococcus</taxon>
    </lineage>
</organism>
<name>A0A0A2B0L8_PROMR</name>
<dbReference type="PIRSF" id="PIRSF031804">
    <property type="entry name" value="UCP031804"/>
    <property type="match status" value="1"/>
</dbReference>
<feature type="domain" description="DUF1232" evidence="5">
    <location>
        <begin position="59"/>
        <end position="93"/>
    </location>
</feature>
<accession>A0A0A2B0L8</accession>